<dbReference type="EMBL" id="JAPMOU010000003">
    <property type="protein sequence ID" value="MDE1460977.1"/>
    <property type="molecule type" value="Genomic_DNA"/>
</dbReference>
<organism evidence="1 2">
    <name type="scientific">Spartinivicinus poritis</name>
    <dbReference type="NCBI Taxonomy" id="2994640"/>
    <lineage>
        <taxon>Bacteria</taxon>
        <taxon>Pseudomonadati</taxon>
        <taxon>Pseudomonadota</taxon>
        <taxon>Gammaproteobacteria</taxon>
        <taxon>Oceanospirillales</taxon>
        <taxon>Zooshikellaceae</taxon>
        <taxon>Spartinivicinus</taxon>
    </lineage>
</organism>
<dbReference type="Gene3D" id="3.30.1460.10">
    <property type="match status" value="1"/>
</dbReference>
<reference evidence="1 2" key="1">
    <citation type="submission" date="2022-11" db="EMBL/GenBank/DDBJ databases">
        <title>Spartinivicinus poritis sp. nov., isolated from scleractinian coral Porites lutea.</title>
        <authorList>
            <person name="Zhang G."/>
            <person name="Cai L."/>
            <person name="Wei Q."/>
        </authorList>
    </citation>
    <scope>NUCLEOTIDE SEQUENCE [LARGE SCALE GENOMIC DNA]</scope>
    <source>
        <strain evidence="1 2">A2-2</strain>
    </source>
</reference>
<comment type="caution">
    <text evidence="1">The sequence shown here is derived from an EMBL/GenBank/DDBJ whole genome shotgun (WGS) entry which is preliminary data.</text>
</comment>
<evidence type="ECO:0000313" key="1">
    <source>
        <dbReference type="EMBL" id="MDE1460977.1"/>
    </source>
</evidence>
<dbReference type="Pfam" id="PF05932">
    <property type="entry name" value="CesT"/>
    <property type="match status" value="1"/>
</dbReference>
<evidence type="ECO:0000313" key="2">
    <source>
        <dbReference type="Proteomes" id="UP001528823"/>
    </source>
</evidence>
<dbReference type="Proteomes" id="UP001528823">
    <property type="component" value="Unassembled WGS sequence"/>
</dbReference>
<keyword evidence="2" id="KW-1185">Reference proteome</keyword>
<dbReference type="RefSeq" id="WP_274687347.1">
    <property type="nucleotide sequence ID" value="NZ_JAPMOU010000003.1"/>
</dbReference>
<protein>
    <submittedName>
        <fullName evidence="1">CesT family type III secretion system chaperone</fullName>
    </submittedName>
</protein>
<gene>
    <name evidence="1" type="ORF">ORQ98_03230</name>
</gene>
<sequence>MDVVKTINQWLAQISTSDAKLTLDDDGCCCLECENGAQCIIEVIPESDRGYFYSPLVQLPETKEQQADLLKEVLHLNLFQLDNTVSSMVLDKRTGYVMLARAISVEKMDFSLFQQDLADFIEESIDLQTELTTVDFSFSAFEQPHTDEPVALRV</sequence>
<dbReference type="SUPFAM" id="SSF69635">
    <property type="entry name" value="Type III secretory system chaperone-like"/>
    <property type="match status" value="1"/>
</dbReference>
<name>A0ABT5U5Z0_9GAMM</name>
<proteinExistence type="predicted"/>
<dbReference type="InterPro" id="IPR010261">
    <property type="entry name" value="Tir_chaperone"/>
</dbReference>
<accession>A0ABT5U5Z0</accession>